<dbReference type="AlphaFoldDB" id="A0A849SGP0"/>
<dbReference type="EMBL" id="JABFRW010000067">
    <property type="protein sequence ID" value="NOT33706.1"/>
    <property type="molecule type" value="Genomic_DNA"/>
</dbReference>
<dbReference type="SUPFAM" id="SSF51230">
    <property type="entry name" value="Single hybrid motif"/>
    <property type="match status" value="1"/>
</dbReference>
<dbReference type="FunFam" id="2.40.50.100:FF:000003">
    <property type="entry name" value="Acetyl-CoA carboxylase biotin carboxyl carrier protein"/>
    <property type="match status" value="1"/>
</dbReference>
<comment type="function">
    <text evidence="8">This protein is a component of the acetyl coenzyme A carboxylase complex; first, biotin carboxylase catalyzes the carboxylation of the carrier protein and then the transcarboxylase transfers the carboxyl group to form malonyl-CoA.</text>
</comment>
<dbReference type="InterPro" id="IPR011053">
    <property type="entry name" value="Single_hybrid_motif"/>
</dbReference>
<dbReference type="PROSITE" id="PS50968">
    <property type="entry name" value="BIOTINYL_LIPOYL"/>
    <property type="match status" value="1"/>
</dbReference>
<evidence type="ECO:0000256" key="6">
    <source>
        <dbReference type="ARBA" id="ARBA00023160"/>
    </source>
</evidence>
<comment type="caution">
    <text evidence="11">The sequence shown here is derived from an EMBL/GenBank/DDBJ whole genome shotgun (WGS) entry which is preliminary data.</text>
</comment>
<dbReference type="PRINTS" id="PR01071">
    <property type="entry name" value="ACOABIOTINCC"/>
</dbReference>
<dbReference type="PANTHER" id="PTHR45266:SF3">
    <property type="entry name" value="OXALOACETATE DECARBOXYLASE ALPHA CHAIN"/>
    <property type="match status" value="1"/>
</dbReference>
<gene>
    <name evidence="11" type="primary">accB</name>
    <name evidence="11" type="ORF">HOP12_05980</name>
</gene>
<dbReference type="PANTHER" id="PTHR45266">
    <property type="entry name" value="OXALOACETATE DECARBOXYLASE ALPHA CHAIN"/>
    <property type="match status" value="1"/>
</dbReference>
<feature type="region of interest" description="Disordered" evidence="9">
    <location>
        <begin position="33"/>
        <end position="69"/>
    </location>
</feature>
<evidence type="ECO:0000256" key="8">
    <source>
        <dbReference type="RuleBase" id="RU364072"/>
    </source>
</evidence>
<dbReference type="CDD" id="cd06850">
    <property type="entry name" value="biotinyl_domain"/>
    <property type="match status" value="1"/>
</dbReference>
<comment type="pathway">
    <text evidence="1 8">Lipid metabolism; fatty acid biosynthesis.</text>
</comment>
<evidence type="ECO:0000256" key="2">
    <source>
        <dbReference type="ARBA" id="ARBA00017562"/>
    </source>
</evidence>
<evidence type="ECO:0000259" key="10">
    <source>
        <dbReference type="PROSITE" id="PS50968"/>
    </source>
</evidence>
<dbReference type="GO" id="GO:0003989">
    <property type="term" value="F:acetyl-CoA carboxylase activity"/>
    <property type="evidence" value="ECO:0007669"/>
    <property type="project" value="InterPro"/>
</dbReference>
<dbReference type="NCBIfam" id="TIGR00531">
    <property type="entry name" value="BCCP"/>
    <property type="match status" value="1"/>
</dbReference>
<feature type="domain" description="Lipoyl-binding" evidence="10">
    <location>
        <begin position="72"/>
        <end position="148"/>
    </location>
</feature>
<evidence type="ECO:0000256" key="7">
    <source>
        <dbReference type="ARBA" id="ARBA00023267"/>
    </source>
</evidence>
<dbReference type="InterPro" id="IPR001249">
    <property type="entry name" value="AcCoA_biotinCC"/>
</dbReference>
<dbReference type="InterPro" id="IPR050709">
    <property type="entry name" value="Biotin_Carboxyl_Carrier/Decarb"/>
</dbReference>
<sequence>MGELRQLIRLVQRTGIGELEVTAGGRTVRISAQSHGVAPHPMATAPSAAAPAAHASAGASASASPPPAKDNTVAITSPMVGTFYRAPAPDADPYVEVGSVVEVGQNVCIIEAMKLMNEIESEVRGRVVQLLVENAQPVEFGQKLFLVEPV</sequence>
<organism evidence="11 12">
    <name type="scientific">Eiseniibacteriota bacterium</name>
    <dbReference type="NCBI Taxonomy" id="2212470"/>
    <lineage>
        <taxon>Bacteria</taxon>
        <taxon>Candidatus Eiseniibacteriota</taxon>
    </lineage>
</organism>
<dbReference type="UniPathway" id="UPA00094"/>
<evidence type="ECO:0000256" key="3">
    <source>
        <dbReference type="ARBA" id="ARBA00022516"/>
    </source>
</evidence>
<dbReference type="InterPro" id="IPR001882">
    <property type="entry name" value="Biotin_BS"/>
</dbReference>
<dbReference type="InterPro" id="IPR000089">
    <property type="entry name" value="Biotin_lipoyl"/>
</dbReference>
<keyword evidence="4 8" id="KW-0276">Fatty acid metabolism</keyword>
<dbReference type="GO" id="GO:0009317">
    <property type="term" value="C:acetyl-CoA carboxylase complex"/>
    <property type="evidence" value="ECO:0007669"/>
    <property type="project" value="InterPro"/>
</dbReference>
<dbReference type="GO" id="GO:0006633">
    <property type="term" value="P:fatty acid biosynthetic process"/>
    <property type="evidence" value="ECO:0007669"/>
    <property type="project" value="UniProtKB-UniPathway"/>
</dbReference>
<name>A0A849SGP0_UNCEI</name>
<evidence type="ECO:0000313" key="12">
    <source>
        <dbReference type="Proteomes" id="UP000580839"/>
    </source>
</evidence>
<reference evidence="11 12" key="1">
    <citation type="submission" date="2020-04" db="EMBL/GenBank/DDBJ databases">
        <title>Metagenomic profiling of ammonia- and methane-oxidizing microorganisms in a Dutch drinking water treatment plant.</title>
        <authorList>
            <person name="Poghosyan L."/>
            <person name="Leucker S."/>
        </authorList>
    </citation>
    <scope>NUCLEOTIDE SEQUENCE [LARGE SCALE GENOMIC DNA]</scope>
    <source>
        <strain evidence="11">S-RSF-IL-03</strain>
    </source>
</reference>
<evidence type="ECO:0000256" key="4">
    <source>
        <dbReference type="ARBA" id="ARBA00022832"/>
    </source>
</evidence>
<proteinExistence type="predicted"/>
<protein>
    <recommendedName>
        <fullName evidence="2 8">Biotin carboxyl carrier protein of acetyl-CoA carboxylase</fullName>
    </recommendedName>
</protein>
<dbReference type="Proteomes" id="UP000580839">
    <property type="component" value="Unassembled WGS sequence"/>
</dbReference>
<evidence type="ECO:0000256" key="5">
    <source>
        <dbReference type="ARBA" id="ARBA00023098"/>
    </source>
</evidence>
<keyword evidence="5 8" id="KW-0443">Lipid metabolism</keyword>
<evidence type="ECO:0000256" key="1">
    <source>
        <dbReference type="ARBA" id="ARBA00005194"/>
    </source>
</evidence>
<accession>A0A849SGP0</accession>
<dbReference type="PROSITE" id="PS00188">
    <property type="entry name" value="BIOTIN"/>
    <property type="match status" value="1"/>
</dbReference>
<feature type="compositionally biased region" description="Low complexity" evidence="9">
    <location>
        <begin position="38"/>
        <end position="63"/>
    </location>
</feature>
<dbReference type="NCBIfam" id="NF005457">
    <property type="entry name" value="PRK07051.1"/>
    <property type="match status" value="1"/>
</dbReference>
<dbReference type="Pfam" id="PF00364">
    <property type="entry name" value="Biotin_lipoyl"/>
    <property type="match status" value="1"/>
</dbReference>
<evidence type="ECO:0000313" key="11">
    <source>
        <dbReference type="EMBL" id="NOT33706.1"/>
    </source>
</evidence>
<keyword evidence="6 8" id="KW-0275">Fatty acid biosynthesis</keyword>
<dbReference type="Gene3D" id="2.40.50.100">
    <property type="match status" value="1"/>
</dbReference>
<keyword evidence="7 8" id="KW-0092">Biotin</keyword>
<evidence type="ECO:0000256" key="9">
    <source>
        <dbReference type="SAM" id="MobiDB-lite"/>
    </source>
</evidence>
<keyword evidence="3 8" id="KW-0444">Lipid biosynthesis</keyword>